<dbReference type="SUPFAM" id="SSF53790">
    <property type="entry name" value="Tetrapyrrole methylase"/>
    <property type="match status" value="1"/>
</dbReference>
<evidence type="ECO:0000313" key="11">
    <source>
        <dbReference type="Proteomes" id="UP000320813"/>
    </source>
</evidence>
<feature type="compositionally biased region" description="Basic and acidic residues" evidence="7">
    <location>
        <begin position="1"/>
        <end position="16"/>
    </location>
</feature>
<feature type="region of interest" description="Disordered" evidence="7">
    <location>
        <begin position="1"/>
        <end position="21"/>
    </location>
</feature>
<dbReference type="SUPFAM" id="SSF69618">
    <property type="entry name" value="HemD-like"/>
    <property type="match status" value="1"/>
</dbReference>
<dbReference type="InterPro" id="IPR036108">
    <property type="entry name" value="4pyrrol_syn_uPrphyn_synt_sf"/>
</dbReference>
<keyword evidence="5" id="KW-0627">Porphyrin biosynthesis</keyword>
<sequence>MDKNKNKEEKKTDKNSKTGMVYLTGAGPGDPELLTLKAKTVLQEADVIVYDSLISEEILSYAKDGCEIIYAGKRSSNHSLPQYSINELLAEKAKENKVVVRLKGGDPYLFGRGGEEAERLFKDAIPFEIIPGISSSFAVPAYAGIPLTHRDYASTVAIVTGHEGEHKEKSTINWDKLSGADTIVILMGHKNLDSIAKNIISSGKDKDTPCAVIQEGTTLNQKAAAGTLATIKDEADRHGLKSPLILIVGNVVKLRDILNWFEKRPLSGLKVMVTRAEGQAGTLIHRLKRLGAFVMNLPLIKAVKGGSNIDRAKIHEAIKNIKDYDYIIFTSVNGVSGFFDEFFLKGLDARSLFGKKIISVGKVTSLELKKYGIVPDIIPSEFSQTGIINIIKDTELKGKKILFPQALKINAELPEFLISRGAILENLPVYETVIPEKSKEEIYEIFSSLITTKGNGAKRVHKNIGLPNDLSLSSFVVSFTSYSTVENFVNLAEGIQKGLLKRITGSGVKFASIGEKTAKYALGFGIKSDIISKDVNIDSLVDGIVDFYRKNKI</sequence>
<evidence type="ECO:0000259" key="9">
    <source>
        <dbReference type="Pfam" id="PF02602"/>
    </source>
</evidence>
<dbReference type="GO" id="GO:0032259">
    <property type="term" value="P:methylation"/>
    <property type="evidence" value="ECO:0007669"/>
    <property type="project" value="UniProtKB-KW"/>
</dbReference>
<evidence type="ECO:0000256" key="3">
    <source>
        <dbReference type="ARBA" id="ARBA00022679"/>
    </source>
</evidence>
<keyword evidence="4" id="KW-0949">S-adenosyl-L-methionine</keyword>
<evidence type="ECO:0000259" key="8">
    <source>
        <dbReference type="Pfam" id="PF00590"/>
    </source>
</evidence>
<reference evidence="10 11" key="1">
    <citation type="submission" date="2019-01" db="EMBL/GenBank/DDBJ databases">
        <title>Insights into ecological role of a new deltaproteobacterial order Candidatus Sinidesulfobacterales (Sva0485) by metagenomics and metatranscriptomics.</title>
        <authorList>
            <person name="Tan S."/>
            <person name="Liu J."/>
            <person name="Fang Y."/>
            <person name="Hedlund B.P."/>
            <person name="Lian Z.H."/>
            <person name="Huang L.Y."/>
            <person name="Li J.T."/>
            <person name="Huang L.N."/>
            <person name="Li W.J."/>
            <person name="Jiang H.C."/>
            <person name="Dong H.L."/>
            <person name="Shu W.S."/>
        </authorList>
    </citation>
    <scope>NUCLEOTIDE SEQUENCE [LARGE SCALE GENOMIC DNA]</scope>
    <source>
        <strain evidence="10">AP3</strain>
    </source>
</reference>
<dbReference type="UniPathway" id="UPA00262">
    <property type="reaction ID" value="UER00211"/>
</dbReference>
<dbReference type="InterPro" id="IPR000878">
    <property type="entry name" value="4pyrrol_Mease"/>
</dbReference>
<dbReference type="PROSITE" id="PS00840">
    <property type="entry name" value="SUMT_2"/>
    <property type="match status" value="1"/>
</dbReference>
<evidence type="ECO:0000256" key="1">
    <source>
        <dbReference type="ARBA" id="ARBA00012162"/>
    </source>
</evidence>
<dbReference type="Pfam" id="PF00590">
    <property type="entry name" value="TP_methylase"/>
    <property type="match status" value="1"/>
</dbReference>
<dbReference type="Proteomes" id="UP000320813">
    <property type="component" value="Unassembled WGS sequence"/>
</dbReference>
<evidence type="ECO:0000256" key="7">
    <source>
        <dbReference type="SAM" id="MobiDB-lite"/>
    </source>
</evidence>
<dbReference type="EMBL" id="SGBD01000001">
    <property type="protein sequence ID" value="RZD15433.1"/>
    <property type="molecule type" value="Genomic_DNA"/>
</dbReference>
<dbReference type="FunFam" id="3.30.950.10:FF:000001">
    <property type="entry name" value="Siroheme synthase"/>
    <property type="match status" value="1"/>
</dbReference>
<gene>
    <name evidence="10" type="primary">cobA</name>
    <name evidence="10" type="ORF">EVJ47_03950</name>
</gene>
<organism evidence="10 11">
    <name type="scientific">Candidatus Acidulodesulfobacterium ferriphilum</name>
    <dbReference type="NCBI Taxonomy" id="2597223"/>
    <lineage>
        <taxon>Bacteria</taxon>
        <taxon>Deltaproteobacteria</taxon>
        <taxon>Candidatus Acidulodesulfobacterales</taxon>
        <taxon>Candidatus Acidulodesulfobacterium</taxon>
    </lineage>
</organism>
<keyword evidence="3 6" id="KW-0808">Transferase</keyword>
<dbReference type="InterPro" id="IPR003043">
    <property type="entry name" value="Uropor_MeTrfase_CS"/>
</dbReference>
<dbReference type="GO" id="GO:0004852">
    <property type="term" value="F:uroporphyrinogen-III synthase activity"/>
    <property type="evidence" value="ECO:0007669"/>
    <property type="project" value="InterPro"/>
</dbReference>
<dbReference type="EC" id="2.1.1.107" evidence="1"/>
<evidence type="ECO:0000256" key="4">
    <source>
        <dbReference type="ARBA" id="ARBA00022691"/>
    </source>
</evidence>
<evidence type="ECO:0000256" key="6">
    <source>
        <dbReference type="RuleBase" id="RU003960"/>
    </source>
</evidence>
<dbReference type="AlphaFoldDB" id="A0A519BDV0"/>
<evidence type="ECO:0000313" key="10">
    <source>
        <dbReference type="EMBL" id="RZD15433.1"/>
    </source>
</evidence>
<comment type="caution">
    <text evidence="10">The sequence shown here is derived from an EMBL/GenBank/DDBJ whole genome shotgun (WGS) entry which is preliminary data.</text>
</comment>
<protein>
    <recommendedName>
        <fullName evidence="1">uroporphyrinogen-III C-methyltransferase</fullName>
        <ecNumber evidence="1">2.1.1.107</ecNumber>
    </recommendedName>
</protein>
<dbReference type="Pfam" id="PF02602">
    <property type="entry name" value="HEM4"/>
    <property type="match status" value="1"/>
</dbReference>
<proteinExistence type="inferred from homology"/>
<dbReference type="InterPro" id="IPR014776">
    <property type="entry name" value="4pyrrole_Mease_sub2"/>
</dbReference>
<accession>A0A519BDV0</accession>
<dbReference type="InterPro" id="IPR050161">
    <property type="entry name" value="Siro_Cobalamin_biosynth"/>
</dbReference>
<dbReference type="InterPro" id="IPR014777">
    <property type="entry name" value="4pyrrole_Mease_sub1"/>
</dbReference>
<dbReference type="GO" id="GO:0004851">
    <property type="term" value="F:uroporphyrin-III C-methyltransferase activity"/>
    <property type="evidence" value="ECO:0007669"/>
    <property type="project" value="UniProtKB-EC"/>
</dbReference>
<dbReference type="Gene3D" id="3.40.50.10090">
    <property type="match status" value="2"/>
</dbReference>
<dbReference type="Gene3D" id="3.40.1010.10">
    <property type="entry name" value="Cobalt-precorrin-4 Transmethylase, Domain 1"/>
    <property type="match status" value="1"/>
</dbReference>
<dbReference type="FunFam" id="3.40.1010.10:FF:000001">
    <property type="entry name" value="Siroheme synthase"/>
    <property type="match status" value="1"/>
</dbReference>
<dbReference type="NCBIfam" id="NF004790">
    <property type="entry name" value="PRK06136.1"/>
    <property type="match status" value="1"/>
</dbReference>
<comment type="similarity">
    <text evidence="6">Belongs to the precorrin methyltransferase family.</text>
</comment>
<dbReference type="Gene3D" id="3.30.950.10">
    <property type="entry name" value="Methyltransferase, Cobalt-precorrin-4 Transmethylase, Domain 2"/>
    <property type="match status" value="1"/>
</dbReference>
<dbReference type="GO" id="GO:0019354">
    <property type="term" value="P:siroheme biosynthetic process"/>
    <property type="evidence" value="ECO:0007669"/>
    <property type="project" value="UniProtKB-UniPathway"/>
</dbReference>
<dbReference type="PANTHER" id="PTHR45790:SF3">
    <property type="entry name" value="S-ADENOSYL-L-METHIONINE-DEPENDENT UROPORPHYRINOGEN III METHYLTRANSFERASE, CHLOROPLASTIC"/>
    <property type="match status" value="1"/>
</dbReference>
<dbReference type="PANTHER" id="PTHR45790">
    <property type="entry name" value="SIROHEME SYNTHASE-RELATED"/>
    <property type="match status" value="1"/>
</dbReference>
<dbReference type="NCBIfam" id="TIGR01469">
    <property type="entry name" value="cobA_cysG_Cterm"/>
    <property type="match status" value="1"/>
</dbReference>
<evidence type="ECO:0000256" key="2">
    <source>
        <dbReference type="ARBA" id="ARBA00022603"/>
    </source>
</evidence>
<dbReference type="InterPro" id="IPR003754">
    <property type="entry name" value="4pyrrol_synth_uPrphyn_synth"/>
</dbReference>
<dbReference type="CDD" id="cd11642">
    <property type="entry name" value="SUMT"/>
    <property type="match status" value="1"/>
</dbReference>
<name>A0A519BDV0_9DELT</name>
<dbReference type="InterPro" id="IPR006366">
    <property type="entry name" value="CobA/CysG_C"/>
</dbReference>
<keyword evidence="2 6" id="KW-0489">Methyltransferase</keyword>
<feature type="domain" description="Tetrapyrrole biosynthesis uroporphyrinogen III synthase" evidence="9">
    <location>
        <begin position="284"/>
        <end position="541"/>
    </location>
</feature>
<evidence type="ECO:0000256" key="5">
    <source>
        <dbReference type="ARBA" id="ARBA00023244"/>
    </source>
</evidence>
<dbReference type="CDD" id="cd06578">
    <property type="entry name" value="HemD"/>
    <property type="match status" value="1"/>
</dbReference>
<feature type="domain" description="Tetrapyrrole methylase" evidence="8">
    <location>
        <begin position="20"/>
        <end position="231"/>
    </location>
</feature>
<dbReference type="InterPro" id="IPR035996">
    <property type="entry name" value="4pyrrol_Methylase_sf"/>
</dbReference>